<reference evidence="1 3" key="3">
    <citation type="journal article" date="2011" name="PLoS Biol.">
        <title>Modernizing reference genome assemblies.</title>
        <authorList>
            <person name="Church D.M."/>
            <person name="Schneider V.A."/>
            <person name="Graves T."/>
            <person name="Auger K."/>
            <person name="Cunningham F."/>
            <person name="Bouk N."/>
            <person name="Chen H.C."/>
            <person name="Agarwala R."/>
            <person name="McLaren W.M."/>
            <person name="Ritchie G.R."/>
            <person name="Albracht D."/>
            <person name="Kremitzki M."/>
            <person name="Rock S."/>
            <person name="Kotkiewicz H."/>
            <person name="Kremitzki C."/>
            <person name="Wollam A."/>
            <person name="Trani L."/>
            <person name="Fulton L."/>
            <person name="Fulton R."/>
            <person name="Matthews L."/>
            <person name="Whitehead S."/>
            <person name="Chow W."/>
            <person name="Torrance J."/>
            <person name="Dunn M."/>
            <person name="Harden G."/>
            <person name="Threadgold G."/>
            <person name="Wood J."/>
            <person name="Collins J."/>
            <person name="Heath P."/>
            <person name="Griffiths G."/>
            <person name="Pelan S."/>
            <person name="Grafham D."/>
            <person name="Eichler E.E."/>
            <person name="Weinstock G."/>
            <person name="Mardis E.R."/>
            <person name="Wilson R.K."/>
            <person name="Howe K."/>
            <person name="Flicek P."/>
            <person name="Hubbard T."/>
        </authorList>
    </citation>
    <scope>NUCLEOTIDE SEQUENCE [LARGE SCALE GENOMIC DNA]</scope>
    <source>
        <strain evidence="1 3">C57BL/6J</strain>
    </source>
</reference>
<dbReference type="VEuPathDB" id="HostDB:ENSMUSG00000025474"/>
<dbReference type="Ensembl" id="ENSMUST00000211261.2">
    <property type="protein sequence ID" value="ENSMUSP00000147766.2"/>
    <property type="gene ID" value="ENSMUSG00000025474.10"/>
</dbReference>
<reference evidence="6" key="2">
    <citation type="journal article" date="2010" name="Cell">
        <title>A tissue-specific atlas of mouse protein phosphorylation and expression.</title>
        <authorList>
            <person name="Huttlin E.L."/>
            <person name="Jedrychowski M.P."/>
            <person name="Elias J.E."/>
            <person name="Goswami T."/>
            <person name="Rad R."/>
            <person name="Beausoleil S.A."/>
            <person name="Villen J."/>
            <person name="Haas W."/>
            <person name="Sowa M.E."/>
            <person name="Gygi S.P."/>
        </authorList>
    </citation>
    <scope>IDENTIFICATION BY MASS SPECTROMETRY [LARGE SCALE ANALYSIS]</scope>
</reference>
<dbReference type="GeneTree" id="ENSGT00940000156697"/>
<evidence type="ECO:0000313" key="2">
    <source>
        <dbReference type="MGI" id="MGI:1921487"/>
    </source>
</evidence>
<evidence type="ECO:0000313" key="3">
    <source>
        <dbReference type="Proteomes" id="UP000000589"/>
    </source>
</evidence>
<dbReference type="Antibodypedia" id="46457">
    <property type="antibodies" value="177 antibodies from 30 providers"/>
</dbReference>
<dbReference type="ProteomicsDB" id="324341"/>
<gene>
    <name evidence="1 2" type="primary">Tubgcp2</name>
</gene>
<dbReference type="MGI" id="MGI:1921487">
    <property type="gene designation" value="Tubgcp2"/>
</dbReference>
<dbReference type="Proteomes" id="UP000000589">
    <property type="component" value="Chromosome 7"/>
</dbReference>
<reference evidence="1" key="4">
    <citation type="submission" date="2025-08" db="UniProtKB">
        <authorList>
            <consortium name="Ensembl"/>
        </authorList>
    </citation>
    <scope>IDENTIFICATION</scope>
    <source>
        <strain evidence="1">C57BL/6J</strain>
    </source>
</reference>
<dbReference type="AlphaFoldDB" id="A0A1B0GS25"/>
<dbReference type="SMR" id="A0A1B0GS25"/>
<dbReference type="AGR" id="MGI:1921487"/>
<protein>
    <submittedName>
        <fullName evidence="1">Tubulin, gamma complex component 2</fullName>
    </submittedName>
</protein>
<proteinExistence type="evidence at protein level"/>
<keyword evidence="3" id="KW-1185">Reference proteome</keyword>
<accession>A0A1B0GS25</accession>
<evidence type="ECO:0007829" key="5">
    <source>
        <dbReference type="ProteomicsDB" id="A0A1B0GS25"/>
    </source>
</evidence>
<evidence type="ECO:0007829" key="4">
    <source>
        <dbReference type="PeptideAtlas" id="A0A1B0GS25"/>
    </source>
</evidence>
<reference evidence="1" key="5">
    <citation type="submission" date="2025-09" db="UniProtKB">
        <authorList>
            <consortium name="Ensembl"/>
        </authorList>
    </citation>
    <scope>IDENTIFICATION</scope>
    <source>
        <strain evidence="1">C57BL/6J</strain>
    </source>
</reference>
<name>A0A1B0GS25_MOUSE</name>
<reference evidence="1 3" key="1">
    <citation type="journal article" date="2009" name="PLoS Biol.">
        <title>Lineage-specific biology revealed by a finished genome assembly of the mouse.</title>
        <authorList>
            <consortium name="Mouse Genome Sequencing Consortium"/>
            <person name="Church D.M."/>
            <person name="Goodstadt L."/>
            <person name="Hillier L.W."/>
            <person name="Zody M.C."/>
            <person name="Goldstein S."/>
            <person name="She X."/>
            <person name="Bult C.J."/>
            <person name="Agarwala R."/>
            <person name="Cherry J.L."/>
            <person name="DiCuccio M."/>
            <person name="Hlavina W."/>
            <person name="Kapustin Y."/>
            <person name="Meric P."/>
            <person name="Maglott D."/>
            <person name="Birtle Z."/>
            <person name="Marques A.C."/>
            <person name="Graves T."/>
            <person name="Zhou S."/>
            <person name="Teague B."/>
            <person name="Potamousis K."/>
            <person name="Churas C."/>
            <person name="Place M."/>
            <person name="Herschleb J."/>
            <person name="Runnheim R."/>
            <person name="Forrest D."/>
            <person name="Amos-Landgraf J."/>
            <person name="Schwartz D.C."/>
            <person name="Cheng Z."/>
            <person name="Lindblad-Toh K."/>
            <person name="Eichler E.E."/>
            <person name="Ponting C.P."/>
        </authorList>
    </citation>
    <scope>NUCLEOTIDE SEQUENCE [LARGE SCALE GENOMIC DNA]</scope>
    <source>
        <strain evidence="1 3">C57BL/6J</strain>
    </source>
</reference>
<dbReference type="ExpressionAtlas" id="A0A1B0GS25">
    <property type="expression patterns" value="baseline and differential"/>
</dbReference>
<keyword evidence="4 5" id="KW-1267">Proteomics identification</keyword>
<evidence type="ECO:0000313" key="1">
    <source>
        <dbReference type="Ensembl" id="ENSMUSP00000147766.2"/>
    </source>
</evidence>
<sequence>MSEFRIHHDVNELLSLLRIHGGDGAEVYIDLLQKNRTPYVTTTVSAHSAKIFFVSGLLPLLSYLHACDLRSKLQNFLELLRTF</sequence>
<dbReference type="Bgee" id="ENSMUSG00000025474">
    <property type="expression patterns" value="Expressed in spermatocyte and 254 other cell types or tissues"/>
</dbReference>
<organism evidence="1 3">
    <name type="scientific">Mus musculus</name>
    <name type="common">Mouse</name>
    <dbReference type="NCBI Taxonomy" id="10090"/>
    <lineage>
        <taxon>Eukaryota</taxon>
        <taxon>Metazoa</taxon>
        <taxon>Chordata</taxon>
        <taxon>Craniata</taxon>
        <taxon>Vertebrata</taxon>
        <taxon>Euteleostomi</taxon>
        <taxon>Mammalia</taxon>
        <taxon>Eutheria</taxon>
        <taxon>Euarchontoglires</taxon>
        <taxon>Glires</taxon>
        <taxon>Rodentia</taxon>
        <taxon>Myomorpha</taxon>
        <taxon>Muroidea</taxon>
        <taxon>Muridae</taxon>
        <taxon>Murinae</taxon>
        <taxon>Mus</taxon>
        <taxon>Mus</taxon>
    </lineage>
</organism>
<evidence type="ECO:0007829" key="6">
    <source>
        <dbReference type="PubMed" id="21183079"/>
    </source>
</evidence>